<dbReference type="EC" id="4.2.1.22" evidence="7 24"/>
<evidence type="ECO:0000256" key="22">
    <source>
        <dbReference type="ARBA" id="ARBA00047490"/>
    </source>
</evidence>
<dbReference type="InterPro" id="IPR005857">
    <property type="entry name" value="Cysta_beta_synth"/>
</dbReference>
<evidence type="ECO:0000256" key="10">
    <source>
        <dbReference type="ARBA" id="ARBA00022553"/>
    </source>
</evidence>
<evidence type="ECO:0000256" key="1">
    <source>
        <dbReference type="ARBA" id="ARBA00001933"/>
    </source>
</evidence>
<reference evidence="26 27" key="1">
    <citation type="submission" date="2024-10" db="EMBL/GenBank/DDBJ databases">
        <title>Updated reference genomes for cyclostephanoid diatoms.</title>
        <authorList>
            <person name="Roberts W.R."/>
            <person name="Alverson A.J."/>
        </authorList>
    </citation>
    <scope>NUCLEOTIDE SEQUENCE [LARGE SCALE GENOMIC DNA]</scope>
    <source>
        <strain evidence="26 27">AJA010-31</strain>
    </source>
</reference>
<dbReference type="Gene3D" id="3.40.50.1100">
    <property type="match status" value="2"/>
</dbReference>
<comment type="pathway">
    <text evidence="4">Amino-acid biosynthesis; L-cysteine biosynthesis; L-cysteine from L-homocysteine and L-serine: step 1/2.</text>
</comment>
<evidence type="ECO:0000313" key="27">
    <source>
        <dbReference type="Proteomes" id="UP001530400"/>
    </source>
</evidence>
<gene>
    <name evidence="26" type="ORF">ACHAWO_009604</name>
</gene>
<proteinExistence type="inferred from homology"/>
<evidence type="ECO:0000256" key="2">
    <source>
        <dbReference type="ARBA" id="ARBA00004123"/>
    </source>
</evidence>
<dbReference type="Gene3D" id="3.10.580.10">
    <property type="entry name" value="CBS-domain"/>
    <property type="match status" value="1"/>
</dbReference>
<evidence type="ECO:0000256" key="6">
    <source>
        <dbReference type="ARBA" id="ARBA00011881"/>
    </source>
</evidence>
<protein>
    <recommendedName>
        <fullName evidence="20 24">Cystathionine beta-synthase</fullName>
        <ecNumber evidence="7 24">4.2.1.22</ecNumber>
    </recommendedName>
</protein>
<dbReference type="InterPro" id="IPR050214">
    <property type="entry name" value="Cys_Synth/Cystath_Beta-Synth"/>
</dbReference>
<evidence type="ECO:0000256" key="13">
    <source>
        <dbReference type="ARBA" id="ARBA00022723"/>
    </source>
</evidence>
<keyword evidence="12" id="KW-0349">Heme</keyword>
<dbReference type="CDD" id="cd01561">
    <property type="entry name" value="CBS_like"/>
    <property type="match status" value="1"/>
</dbReference>
<dbReference type="Pfam" id="PF00571">
    <property type="entry name" value="CBS"/>
    <property type="match status" value="1"/>
</dbReference>
<evidence type="ECO:0000256" key="17">
    <source>
        <dbReference type="ARBA" id="ARBA00023122"/>
    </source>
</evidence>
<comment type="subunit">
    <text evidence="6">Homotetramer.</text>
</comment>
<keyword evidence="13" id="KW-0479">Metal-binding</keyword>
<dbReference type="GO" id="GO:0019343">
    <property type="term" value="P:cysteine biosynthetic process via cystathionine"/>
    <property type="evidence" value="ECO:0007669"/>
    <property type="project" value="UniProtKB-UniRule"/>
</dbReference>
<keyword evidence="11 24" id="KW-0028">Amino-acid biosynthesis</keyword>
<dbReference type="SUPFAM" id="SSF54631">
    <property type="entry name" value="CBS-domain pair"/>
    <property type="match status" value="1"/>
</dbReference>
<evidence type="ECO:0000256" key="23">
    <source>
        <dbReference type="PROSITE-ProRule" id="PRU00703"/>
    </source>
</evidence>
<dbReference type="GO" id="GO:0004122">
    <property type="term" value="F:cystathionine beta-synthase activity"/>
    <property type="evidence" value="ECO:0007669"/>
    <property type="project" value="UniProtKB-UniRule"/>
</dbReference>
<comment type="subcellular location">
    <subcellularLocation>
        <location evidence="3">Cytoplasm</location>
    </subcellularLocation>
    <subcellularLocation>
        <location evidence="2">Nucleus</location>
    </subcellularLocation>
</comment>
<dbReference type="GO" id="GO:0005737">
    <property type="term" value="C:cytoplasm"/>
    <property type="evidence" value="ECO:0007669"/>
    <property type="project" value="UniProtKB-SubCell"/>
</dbReference>
<dbReference type="PANTHER" id="PTHR10314">
    <property type="entry name" value="CYSTATHIONINE BETA-SYNTHASE"/>
    <property type="match status" value="1"/>
</dbReference>
<dbReference type="EMBL" id="JALLPJ020000837">
    <property type="protein sequence ID" value="KAL3781610.1"/>
    <property type="molecule type" value="Genomic_DNA"/>
</dbReference>
<evidence type="ECO:0000256" key="7">
    <source>
        <dbReference type="ARBA" id="ARBA00012041"/>
    </source>
</evidence>
<keyword evidence="15 24" id="KW-0663">Pyridoxal phosphate</keyword>
<dbReference type="InterPro" id="IPR000644">
    <property type="entry name" value="CBS_dom"/>
</dbReference>
<evidence type="ECO:0000256" key="18">
    <source>
        <dbReference type="ARBA" id="ARBA00023239"/>
    </source>
</evidence>
<dbReference type="SUPFAM" id="SSF53686">
    <property type="entry name" value="Tryptophan synthase beta subunit-like PLP-dependent enzymes"/>
    <property type="match status" value="1"/>
</dbReference>
<dbReference type="InterPro" id="IPR001926">
    <property type="entry name" value="TrpB-like_PALP"/>
</dbReference>
<evidence type="ECO:0000256" key="8">
    <source>
        <dbReference type="ARBA" id="ARBA00022490"/>
    </source>
</evidence>
<dbReference type="Proteomes" id="UP001530400">
    <property type="component" value="Unassembled WGS sequence"/>
</dbReference>
<dbReference type="FunFam" id="3.40.50.1100:FF:000003">
    <property type="entry name" value="Cystathionine beta-synthase"/>
    <property type="match status" value="1"/>
</dbReference>
<dbReference type="PROSITE" id="PS51371">
    <property type="entry name" value="CBS"/>
    <property type="match status" value="1"/>
</dbReference>
<dbReference type="GO" id="GO:0006535">
    <property type="term" value="P:cysteine biosynthetic process from serine"/>
    <property type="evidence" value="ECO:0007669"/>
    <property type="project" value="UniProtKB-UniRule"/>
</dbReference>
<organism evidence="26 27">
    <name type="scientific">Cyclotella atomus</name>
    <dbReference type="NCBI Taxonomy" id="382360"/>
    <lineage>
        <taxon>Eukaryota</taxon>
        <taxon>Sar</taxon>
        <taxon>Stramenopiles</taxon>
        <taxon>Ochrophyta</taxon>
        <taxon>Bacillariophyta</taxon>
        <taxon>Coscinodiscophyceae</taxon>
        <taxon>Thalassiosirophycidae</taxon>
        <taxon>Stephanodiscales</taxon>
        <taxon>Stephanodiscaceae</taxon>
        <taxon>Cyclotella</taxon>
    </lineage>
</organism>
<dbReference type="PROSITE" id="PS00901">
    <property type="entry name" value="CYS_SYNTHASE"/>
    <property type="match status" value="1"/>
</dbReference>
<dbReference type="InterPro" id="IPR001216">
    <property type="entry name" value="P-phosphate_BS"/>
</dbReference>
<evidence type="ECO:0000256" key="9">
    <source>
        <dbReference type="ARBA" id="ARBA00022499"/>
    </source>
</evidence>
<keyword evidence="17 23" id="KW-0129">CBS domain</keyword>
<evidence type="ECO:0000256" key="12">
    <source>
        <dbReference type="ARBA" id="ARBA00022617"/>
    </source>
</evidence>
<evidence type="ECO:0000256" key="4">
    <source>
        <dbReference type="ARBA" id="ARBA00005003"/>
    </source>
</evidence>
<evidence type="ECO:0000256" key="20">
    <source>
        <dbReference type="ARBA" id="ARBA00026192"/>
    </source>
</evidence>
<comment type="function">
    <text evidence="21">Hydro-lyase catalyzing the first step of the transsulfuration pathway, where the hydroxyl group of L-serine is displaced by L-homocysteine in a beta-replacement reaction to form L-cystathionine, the precursor of L-cysteine. This catabolic route allows the elimination of L-methionine and the toxic metabolite L-homocysteine. Also involved in the production of hydrogen sulfide, a gasotransmitter with signaling and cytoprotective effects on neurons.</text>
</comment>
<dbReference type="AlphaFoldDB" id="A0ABD3P094"/>
<comment type="cofactor">
    <cofactor evidence="1 24">
        <name>pyridoxal 5'-phosphate</name>
        <dbReference type="ChEBI" id="CHEBI:597326"/>
    </cofactor>
</comment>
<evidence type="ECO:0000256" key="15">
    <source>
        <dbReference type="ARBA" id="ARBA00022898"/>
    </source>
</evidence>
<comment type="similarity">
    <text evidence="5 24">Belongs to the cysteine synthase/cystathionine beta-synthase family.</text>
</comment>
<dbReference type="NCBIfam" id="TIGR01137">
    <property type="entry name" value="cysta_beta"/>
    <property type="match status" value="1"/>
</dbReference>
<evidence type="ECO:0000256" key="11">
    <source>
        <dbReference type="ARBA" id="ARBA00022605"/>
    </source>
</evidence>
<keyword evidence="24" id="KW-0198">Cysteine biosynthesis</keyword>
<dbReference type="GO" id="GO:0005634">
    <property type="term" value="C:nucleus"/>
    <property type="evidence" value="ECO:0007669"/>
    <property type="project" value="UniProtKB-SubCell"/>
</dbReference>
<dbReference type="FunFam" id="3.40.50.1100:FF:000118">
    <property type="entry name" value="Related to CYS4-cystathionine beta-synthase"/>
    <property type="match status" value="1"/>
</dbReference>
<evidence type="ECO:0000256" key="21">
    <source>
        <dbReference type="ARBA" id="ARBA00045425"/>
    </source>
</evidence>
<keyword evidence="18 24" id="KW-0456">Lyase</keyword>
<evidence type="ECO:0000256" key="24">
    <source>
        <dbReference type="RuleBase" id="RU361204"/>
    </source>
</evidence>
<dbReference type="FunFam" id="3.10.580.10:FF:000014">
    <property type="entry name" value="Cystathionine beta-synthase"/>
    <property type="match status" value="1"/>
</dbReference>
<keyword evidence="9" id="KW-1017">Isopeptide bond</keyword>
<accession>A0ABD3P094</accession>
<comment type="catalytic activity">
    <reaction evidence="22 24">
        <text>L-homocysteine + L-serine = L,L-cystathionine + H2O</text>
        <dbReference type="Rhea" id="RHEA:10112"/>
        <dbReference type="ChEBI" id="CHEBI:15377"/>
        <dbReference type="ChEBI" id="CHEBI:33384"/>
        <dbReference type="ChEBI" id="CHEBI:58161"/>
        <dbReference type="ChEBI" id="CHEBI:58199"/>
        <dbReference type="EC" id="4.2.1.22"/>
    </reaction>
</comment>
<comment type="caution">
    <text evidence="26">The sequence shown here is derived from an EMBL/GenBank/DDBJ whole genome shotgun (WGS) entry which is preliminary data.</text>
</comment>
<name>A0ABD3P094_9STRA</name>
<dbReference type="InterPro" id="IPR046342">
    <property type="entry name" value="CBS_dom_sf"/>
</dbReference>
<keyword evidence="19" id="KW-0539">Nucleus</keyword>
<evidence type="ECO:0000313" key="26">
    <source>
        <dbReference type="EMBL" id="KAL3781610.1"/>
    </source>
</evidence>
<keyword evidence="14" id="KW-0832">Ubl conjugation</keyword>
<evidence type="ECO:0000256" key="3">
    <source>
        <dbReference type="ARBA" id="ARBA00004496"/>
    </source>
</evidence>
<dbReference type="SMART" id="SM00116">
    <property type="entry name" value="CBS"/>
    <property type="match status" value="1"/>
</dbReference>
<sequence length="532" mass="57638">MSAIKDLPSQSTGPSPNLKYCPQPYENILSAVGNTPLVKLQHIASHLPCNVFVKCEYFNAGGSVKDRIGLRMVEDAEKSGRIKKGDTLIEPTSGNTGIGIALAAAVKGYKCIIVLPEKMSKEKVDVLKALGAEIIRTPTEAAWDAPDSHISIAKKLQMETPNSHILDQYTNPANPLAHYDGTANEILQQLDGKVDMIVAGAGTGGTISGLAAKIKETNPNCKVVGVDPVGSILAVPDSLNDPGRLSSYHVEGIGYDFIPGVLNRGLVDHWIKSKDSESLVMMRRLIRDEGLLCGGSSGSAVSAALQAAASLKAGQNCVIILPDSVRNYMTKALSDDWMIDHNFIDDDIIKKKRYENWWADKRVCDLELNTPLTVSSNVRCKDAIALLKKEGFDMVPVIDEEGDVIGVVTEGNMSTRIISGRASPDTSVKEAGVIYKTFRKLSMNAKLADLATCLDMEPYALIVTEQRCFANRKRKRSVSHDFANGIQAGDKSSEVQAKEQMEVVTKSVVCGIVTRIDLLEFISSDIVTKSEF</sequence>
<keyword evidence="27" id="KW-1185">Reference proteome</keyword>
<dbReference type="GO" id="GO:0046872">
    <property type="term" value="F:metal ion binding"/>
    <property type="evidence" value="ECO:0007669"/>
    <property type="project" value="UniProtKB-KW"/>
</dbReference>
<evidence type="ECO:0000256" key="16">
    <source>
        <dbReference type="ARBA" id="ARBA00023004"/>
    </source>
</evidence>
<keyword evidence="10" id="KW-0597">Phosphoprotein</keyword>
<dbReference type="Pfam" id="PF00291">
    <property type="entry name" value="PALP"/>
    <property type="match status" value="1"/>
</dbReference>
<evidence type="ECO:0000256" key="19">
    <source>
        <dbReference type="ARBA" id="ARBA00023242"/>
    </source>
</evidence>
<dbReference type="InterPro" id="IPR036052">
    <property type="entry name" value="TrpB-like_PALP_sf"/>
</dbReference>
<dbReference type="GO" id="GO:0050667">
    <property type="term" value="P:homocysteine metabolic process"/>
    <property type="evidence" value="ECO:0007669"/>
    <property type="project" value="UniProtKB-ARBA"/>
</dbReference>
<evidence type="ECO:0000256" key="14">
    <source>
        <dbReference type="ARBA" id="ARBA00022843"/>
    </source>
</evidence>
<keyword evidence="16" id="KW-0408">Iron</keyword>
<keyword evidence="8" id="KW-0963">Cytoplasm</keyword>
<feature type="domain" description="CBS" evidence="25">
    <location>
        <begin position="367"/>
        <end position="423"/>
    </location>
</feature>
<evidence type="ECO:0000259" key="25">
    <source>
        <dbReference type="PROSITE" id="PS51371"/>
    </source>
</evidence>
<evidence type="ECO:0000256" key="5">
    <source>
        <dbReference type="ARBA" id="ARBA00007103"/>
    </source>
</evidence>